<dbReference type="Proteomes" id="UP001060215">
    <property type="component" value="Chromosome 2"/>
</dbReference>
<protein>
    <submittedName>
        <fullName evidence="1">Uncharacterized protein</fullName>
    </submittedName>
</protein>
<proteinExistence type="predicted"/>
<sequence length="92" mass="10410">MLLVTFIQLLITRIVYVIFGKSYAFNLWRGKGQRELLLLVPFALGLANANGLKLGFYHKTCQSIEAIVKETIADFFSRFSTLLASFDQNAFS</sequence>
<evidence type="ECO:0000313" key="1">
    <source>
        <dbReference type="EMBL" id="KAI8016972.1"/>
    </source>
</evidence>
<organism evidence="1 2">
    <name type="scientific">Camellia lanceoleosa</name>
    <dbReference type="NCBI Taxonomy" id="1840588"/>
    <lineage>
        <taxon>Eukaryota</taxon>
        <taxon>Viridiplantae</taxon>
        <taxon>Streptophyta</taxon>
        <taxon>Embryophyta</taxon>
        <taxon>Tracheophyta</taxon>
        <taxon>Spermatophyta</taxon>
        <taxon>Magnoliopsida</taxon>
        <taxon>eudicotyledons</taxon>
        <taxon>Gunneridae</taxon>
        <taxon>Pentapetalae</taxon>
        <taxon>asterids</taxon>
        <taxon>Ericales</taxon>
        <taxon>Theaceae</taxon>
        <taxon>Camellia</taxon>
    </lineage>
</organism>
<evidence type="ECO:0000313" key="2">
    <source>
        <dbReference type="Proteomes" id="UP001060215"/>
    </source>
</evidence>
<gene>
    <name evidence="1" type="ORF">LOK49_LG04G01959</name>
</gene>
<reference evidence="1 2" key="1">
    <citation type="journal article" date="2022" name="Plant J.">
        <title>Chromosome-level genome of Camellia lanceoleosa provides a valuable resource for understanding genome evolution and self-incompatibility.</title>
        <authorList>
            <person name="Gong W."/>
            <person name="Xiao S."/>
            <person name="Wang L."/>
            <person name="Liao Z."/>
            <person name="Chang Y."/>
            <person name="Mo W."/>
            <person name="Hu G."/>
            <person name="Li W."/>
            <person name="Zhao G."/>
            <person name="Zhu H."/>
            <person name="Hu X."/>
            <person name="Ji K."/>
            <person name="Xiang X."/>
            <person name="Song Q."/>
            <person name="Yuan D."/>
            <person name="Jin S."/>
            <person name="Zhang L."/>
        </authorList>
    </citation>
    <scope>NUCLEOTIDE SEQUENCE [LARGE SCALE GENOMIC DNA]</scope>
    <source>
        <strain evidence="1">SQ_2022a</strain>
    </source>
</reference>
<accession>A0ACC0HVJ3</accession>
<keyword evidence="2" id="KW-1185">Reference proteome</keyword>
<comment type="caution">
    <text evidence="1">The sequence shown here is derived from an EMBL/GenBank/DDBJ whole genome shotgun (WGS) entry which is preliminary data.</text>
</comment>
<name>A0ACC0HVJ3_9ERIC</name>
<dbReference type="EMBL" id="CM045759">
    <property type="protein sequence ID" value="KAI8016972.1"/>
    <property type="molecule type" value="Genomic_DNA"/>
</dbReference>